<feature type="domain" description="FAD-binding PCMH-type" evidence="3">
    <location>
        <begin position="33"/>
        <end position="201"/>
    </location>
</feature>
<dbReference type="PANTHER" id="PTHR11748">
    <property type="entry name" value="D-LACTATE DEHYDROGENASE"/>
    <property type="match status" value="1"/>
</dbReference>
<dbReference type="InterPro" id="IPR016164">
    <property type="entry name" value="FAD-linked_Oxase-like_C"/>
</dbReference>
<keyword evidence="2" id="KW-0274">FAD</keyword>
<dbReference type="GO" id="GO:0003824">
    <property type="term" value="F:catalytic activity"/>
    <property type="evidence" value="ECO:0007669"/>
    <property type="project" value="InterPro"/>
</dbReference>
<dbReference type="AlphaFoldDB" id="A0A2T0S7F6"/>
<sequence length="384" mass="40143">MGTDLPAREPLLRALIDICGPDFARRAGAPDAVAGRRASFVAAPATTQAVADTMGLAAERGLAVIPRGSGSKIDWGTPPPGVDLILDTSRLDGIWNHDVRAMTAEVGAGTPLKAVQAALALRGQRLATDPPSPSATLGGMLALNETGPLRHRFGTAAHQVNHIAYVTSKGEAATSDGENGRPGIAEIDGVILSAQVHVEPLPSARRWVTAPVTSPRDIYELVQETLTRRLTPSAIEVDLSATPPSGVLAVLLEGDPPDVTDRATRLEKAFGPDATTSPLAPPWWGRYPFTPADVALRIEVPTADLQAAVYALRDVAGMPVPVRGSAGRGTVHAVLPGTLPPERVEGILDAVRGVLLARGGQCVVVAAPREIGEELDMASRHDMF</sequence>
<reference evidence="4 5" key="1">
    <citation type="submission" date="2018-03" db="EMBL/GenBank/DDBJ databases">
        <title>Genomic Encyclopedia of Archaeal and Bacterial Type Strains, Phase II (KMG-II): from individual species to whole genera.</title>
        <authorList>
            <person name="Goeker M."/>
        </authorList>
    </citation>
    <scope>NUCLEOTIDE SEQUENCE [LARGE SCALE GENOMIC DNA]</scope>
    <source>
        <strain evidence="4 5">DSM 45348</strain>
    </source>
</reference>
<dbReference type="SUPFAM" id="SSF56176">
    <property type="entry name" value="FAD-binding/transporter-associated domain-like"/>
    <property type="match status" value="1"/>
</dbReference>
<dbReference type="InterPro" id="IPR006094">
    <property type="entry name" value="Oxid_FAD_bind_N"/>
</dbReference>
<proteinExistence type="predicted"/>
<dbReference type="RefSeq" id="WP_170148617.1">
    <property type="nucleotide sequence ID" value="NZ_PVZG01000006.1"/>
</dbReference>
<dbReference type="InterPro" id="IPR016166">
    <property type="entry name" value="FAD-bd_PCMH"/>
</dbReference>
<protein>
    <submittedName>
        <fullName evidence="4">Glycolate oxidase FAD binding subunit</fullName>
    </submittedName>
</protein>
<organism evidence="4 5">
    <name type="scientific">Pseudosporangium ferrugineum</name>
    <dbReference type="NCBI Taxonomy" id="439699"/>
    <lineage>
        <taxon>Bacteria</taxon>
        <taxon>Bacillati</taxon>
        <taxon>Actinomycetota</taxon>
        <taxon>Actinomycetes</taxon>
        <taxon>Micromonosporales</taxon>
        <taxon>Micromonosporaceae</taxon>
        <taxon>Pseudosporangium</taxon>
    </lineage>
</organism>
<evidence type="ECO:0000313" key="4">
    <source>
        <dbReference type="EMBL" id="PRY29325.1"/>
    </source>
</evidence>
<keyword evidence="1" id="KW-0285">Flavoprotein</keyword>
<dbReference type="EMBL" id="PVZG01000006">
    <property type="protein sequence ID" value="PRY29325.1"/>
    <property type="molecule type" value="Genomic_DNA"/>
</dbReference>
<dbReference type="PROSITE" id="PS51387">
    <property type="entry name" value="FAD_PCMH"/>
    <property type="match status" value="1"/>
</dbReference>
<keyword evidence="5" id="KW-1185">Reference proteome</keyword>
<dbReference type="PANTHER" id="PTHR11748:SF103">
    <property type="entry name" value="GLYCOLATE OXIDASE SUBUNIT GLCE"/>
    <property type="match status" value="1"/>
</dbReference>
<dbReference type="InterPro" id="IPR016169">
    <property type="entry name" value="FAD-bd_PCMH_sub2"/>
</dbReference>
<dbReference type="GO" id="GO:0071949">
    <property type="term" value="F:FAD binding"/>
    <property type="evidence" value="ECO:0007669"/>
    <property type="project" value="InterPro"/>
</dbReference>
<evidence type="ECO:0000256" key="1">
    <source>
        <dbReference type="ARBA" id="ARBA00022630"/>
    </source>
</evidence>
<comment type="caution">
    <text evidence="4">The sequence shown here is derived from an EMBL/GenBank/DDBJ whole genome shotgun (WGS) entry which is preliminary data.</text>
</comment>
<evidence type="ECO:0000256" key="2">
    <source>
        <dbReference type="ARBA" id="ARBA00022827"/>
    </source>
</evidence>
<name>A0A2T0S7F6_9ACTN</name>
<dbReference type="Proteomes" id="UP000239209">
    <property type="component" value="Unassembled WGS sequence"/>
</dbReference>
<gene>
    <name evidence="4" type="ORF">CLV70_10642</name>
</gene>
<dbReference type="SUPFAM" id="SSF55103">
    <property type="entry name" value="FAD-linked oxidases, C-terminal domain"/>
    <property type="match status" value="1"/>
</dbReference>
<accession>A0A2T0S7F6</accession>
<evidence type="ECO:0000313" key="5">
    <source>
        <dbReference type="Proteomes" id="UP000239209"/>
    </source>
</evidence>
<dbReference type="Gene3D" id="3.30.465.10">
    <property type="match status" value="1"/>
</dbReference>
<dbReference type="Pfam" id="PF01565">
    <property type="entry name" value="FAD_binding_4"/>
    <property type="match status" value="1"/>
</dbReference>
<dbReference type="InterPro" id="IPR036318">
    <property type="entry name" value="FAD-bd_PCMH-like_sf"/>
</dbReference>
<evidence type="ECO:0000259" key="3">
    <source>
        <dbReference type="PROSITE" id="PS51387"/>
    </source>
</evidence>